<evidence type="ECO:0000313" key="3">
    <source>
        <dbReference type="Proteomes" id="UP000730618"/>
    </source>
</evidence>
<sequence>MKKLEAVKRILIKKFEEIEKRIQLVLDQLDDEQVNWRPNESSNSIANLIVHIRGNIHERITSGIHKAANTRDRDQEFEPVHVTTGELKRIVRHSFGEVIETLQTIGNDVLEQTQTVRNQERTNLEVLIQCATHFSEHMGQMFYIGKLCLDERYVMTSIPKKKSGQ</sequence>
<dbReference type="InterPro" id="IPR011466">
    <property type="entry name" value="DUF1572"/>
</dbReference>
<evidence type="ECO:0000256" key="1">
    <source>
        <dbReference type="SAM" id="Coils"/>
    </source>
</evidence>
<keyword evidence="1" id="KW-0175">Coiled coil</keyword>
<name>A0ABM8VDF6_9BACL</name>
<accession>A0ABM8VDF6</accession>
<comment type="caution">
    <text evidence="2">The sequence shown here is derived from an EMBL/GenBank/DDBJ whole genome shotgun (WGS) entry which is preliminary data.</text>
</comment>
<gene>
    <name evidence="2" type="ORF">PAECIP111802_01338</name>
</gene>
<reference evidence="2 3" key="1">
    <citation type="submission" date="2021-06" db="EMBL/GenBank/DDBJ databases">
        <authorList>
            <person name="Criscuolo A."/>
        </authorList>
    </citation>
    <scope>NUCLEOTIDE SEQUENCE [LARGE SCALE GENOMIC DNA]</scope>
    <source>
        <strain evidence="3">CIP 111802</strain>
    </source>
</reference>
<evidence type="ECO:0000313" key="2">
    <source>
        <dbReference type="EMBL" id="CAG7627298.1"/>
    </source>
</evidence>
<protein>
    <recommendedName>
        <fullName evidence="4">DUF1572 domain-containing protein</fullName>
    </recommendedName>
</protein>
<evidence type="ECO:0008006" key="4">
    <source>
        <dbReference type="Google" id="ProtNLM"/>
    </source>
</evidence>
<dbReference type="Pfam" id="PF07609">
    <property type="entry name" value="DUF1572"/>
    <property type="match status" value="1"/>
</dbReference>
<proteinExistence type="predicted"/>
<keyword evidence="3" id="KW-1185">Reference proteome</keyword>
<feature type="coiled-coil region" evidence="1">
    <location>
        <begin position="1"/>
        <end position="35"/>
    </location>
</feature>
<dbReference type="Proteomes" id="UP000730618">
    <property type="component" value="Unassembled WGS sequence"/>
</dbReference>
<organism evidence="2 3">
    <name type="scientific">Paenibacillus allorhizosphaerae</name>
    <dbReference type="NCBI Taxonomy" id="2849866"/>
    <lineage>
        <taxon>Bacteria</taxon>
        <taxon>Bacillati</taxon>
        <taxon>Bacillota</taxon>
        <taxon>Bacilli</taxon>
        <taxon>Bacillales</taxon>
        <taxon>Paenibacillaceae</taxon>
        <taxon>Paenibacillus</taxon>
    </lineage>
</organism>
<dbReference type="EMBL" id="CAJVCE010000003">
    <property type="protein sequence ID" value="CAG7627298.1"/>
    <property type="molecule type" value="Genomic_DNA"/>
</dbReference>